<protein>
    <submittedName>
        <fullName evidence="1">Uncharacterized protein</fullName>
    </submittedName>
</protein>
<dbReference type="AlphaFoldDB" id="J9ECT4"/>
<feature type="non-terminal residue" evidence="1">
    <location>
        <position position="1"/>
    </location>
</feature>
<organism evidence="1 2">
    <name type="scientific">Wuchereria bancrofti</name>
    <dbReference type="NCBI Taxonomy" id="6293"/>
    <lineage>
        <taxon>Eukaryota</taxon>
        <taxon>Metazoa</taxon>
        <taxon>Ecdysozoa</taxon>
        <taxon>Nematoda</taxon>
        <taxon>Chromadorea</taxon>
        <taxon>Rhabditida</taxon>
        <taxon>Spirurina</taxon>
        <taxon>Spiruromorpha</taxon>
        <taxon>Filarioidea</taxon>
        <taxon>Onchocercidae</taxon>
        <taxon>Wuchereria</taxon>
    </lineage>
</organism>
<sequence length="59" mass="6870">GVPPNCQTYCNGKSIKTLETLVVFITPIRFWLVLKNIMKVIVFLQNWETELFSGYLHII</sequence>
<gene>
    <name evidence="1" type="ORF">WUBG_15890</name>
</gene>
<proteinExistence type="predicted"/>
<accession>J9ECT4</accession>
<reference evidence="2" key="1">
    <citation type="submission" date="2012-08" db="EMBL/GenBank/DDBJ databases">
        <title>The Genome Sequence of Wuchereria bancrofti.</title>
        <authorList>
            <person name="Nutman T.B."/>
            <person name="Fink D.L."/>
            <person name="Russ C."/>
            <person name="Young S."/>
            <person name="Zeng Q."/>
            <person name="Koehrsen M."/>
            <person name="Alvarado L."/>
            <person name="Berlin A."/>
            <person name="Chapman S.B."/>
            <person name="Chen Z."/>
            <person name="Freedman E."/>
            <person name="Gellesch M."/>
            <person name="Goldberg J."/>
            <person name="Griggs A."/>
            <person name="Gujja S."/>
            <person name="Heilman E.R."/>
            <person name="Heiman D."/>
            <person name="Hepburn T."/>
            <person name="Howarth C."/>
            <person name="Jen D."/>
            <person name="Larson L."/>
            <person name="Lewis B."/>
            <person name="Mehta T."/>
            <person name="Park D."/>
            <person name="Pearson M."/>
            <person name="Roberts A."/>
            <person name="Saif S."/>
            <person name="Shea T."/>
            <person name="Shenoy N."/>
            <person name="Sisk P."/>
            <person name="Stolte C."/>
            <person name="Sykes S."/>
            <person name="Walk T."/>
            <person name="White J."/>
            <person name="Yandava C."/>
            <person name="Haas B."/>
            <person name="Henn M.R."/>
            <person name="Nusbaum C."/>
            <person name="Birren B."/>
        </authorList>
    </citation>
    <scope>NUCLEOTIDE SEQUENCE [LARGE SCALE GENOMIC DNA]</scope>
    <source>
        <strain evidence="2">NA</strain>
    </source>
</reference>
<evidence type="ECO:0000313" key="2">
    <source>
        <dbReference type="Proteomes" id="UP000004810"/>
    </source>
</evidence>
<name>J9ECT4_WUCBA</name>
<dbReference type="EMBL" id="ADBV01014516">
    <property type="protein sequence ID" value="EJW73209.1"/>
    <property type="molecule type" value="Genomic_DNA"/>
</dbReference>
<dbReference type="Proteomes" id="UP000004810">
    <property type="component" value="Unassembled WGS sequence"/>
</dbReference>
<comment type="caution">
    <text evidence="1">The sequence shown here is derived from an EMBL/GenBank/DDBJ whole genome shotgun (WGS) entry which is preliminary data.</text>
</comment>
<evidence type="ECO:0000313" key="1">
    <source>
        <dbReference type="EMBL" id="EJW73209.1"/>
    </source>
</evidence>